<dbReference type="AlphaFoldDB" id="A0A913XA29"/>
<evidence type="ECO:0000256" key="8">
    <source>
        <dbReference type="ARBA" id="ARBA00022801"/>
    </source>
</evidence>
<dbReference type="CDD" id="cd02659">
    <property type="entry name" value="peptidase_C19C"/>
    <property type="match status" value="1"/>
</dbReference>
<dbReference type="InterPro" id="IPR024729">
    <property type="entry name" value="USP7_ICP0-binding_dom"/>
</dbReference>
<dbReference type="FunFam" id="3.90.70.10:FF:000005">
    <property type="entry name" value="Ubiquitin carboxyl-terminal hydrolase 7"/>
    <property type="match status" value="1"/>
</dbReference>
<evidence type="ECO:0000256" key="5">
    <source>
        <dbReference type="ARBA" id="ARBA00021393"/>
    </source>
</evidence>
<evidence type="ECO:0000256" key="4">
    <source>
        <dbReference type="ARBA" id="ARBA00012759"/>
    </source>
</evidence>
<dbReference type="Pfam" id="PF22486">
    <property type="entry name" value="MATH_2"/>
    <property type="match status" value="1"/>
</dbReference>
<keyword evidence="6" id="KW-0645">Protease</keyword>
<dbReference type="Pfam" id="PF00443">
    <property type="entry name" value="UCH"/>
    <property type="match status" value="1"/>
</dbReference>
<organism evidence="16 17">
    <name type="scientific">Exaiptasia diaphana</name>
    <name type="common">Tropical sea anemone</name>
    <name type="synonym">Aiptasia pulchella</name>
    <dbReference type="NCBI Taxonomy" id="2652724"/>
    <lineage>
        <taxon>Eukaryota</taxon>
        <taxon>Metazoa</taxon>
        <taxon>Cnidaria</taxon>
        <taxon>Anthozoa</taxon>
        <taxon>Hexacorallia</taxon>
        <taxon>Actiniaria</taxon>
        <taxon>Aiptasiidae</taxon>
        <taxon>Exaiptasia</taxon>
    </lineage>
</organism>
<accession>A0A913XA29</accession>
<evidence type="ECO:0000256" key="2">
    <source>
        <dbReference type="ARBA" id="ARBA00004123"/>
    </source>
</evidence>
<dbReference type="InterPro" id="IPR018200">
    <property type="entry name" value="USP_CS"/>
</dbReference>
<dbReference type="EnsemblMetazoa" id="XM_021045744.2">
    <property type="protein sequence ID" value="XP_020901403.1"/>
    <property type="gene ID" value="LOC110239977"/>
</dbReference>
<dbReference type="Gene3D" id="3.90.70.10">
    <property type="entry name" value="Cysteine proteinases"/>
    <property type="match status" value="1"/>
</dbReference>
<dbReference type="PROSITE" id="PS00973">
    <property type="entry name" value="USP_2"/>
    <property type="match status" value="1"/>
</dbReference>
<dbReference type="GO" id="GO:0006508">
    <property type="term" value="P:proteolysis"/>
    <property type="evidence" value="ECO:0007669"/>
    <property type="project" value="UniProtKB-KW"/>
</dbReference>
<comment type="catalytic activity">
    <reaction evidence="1">
        <text>Thiol-dependent hydrolysis of ester, thioester, amide, peptide and isopeptide bonds formed by the C-terminal Gly of ubiquitin (a 76-residue protein attached to proteins as an intracellular targeting signal).</text>
        <dbReference type="EC" id="3.4.19.12"/>
    </reaction>
</comment>
<dbReference type="Gene3D" id="2.60.210.10">
    <property type="entry name" value="Apoptosis, Tumor Necrosis Factor Receptor Associated Protein 2, Chain A"/>
    <property type="match status" value="1"/>
</dbReference>
<evidence type="ECO:0000313" key="17">
    <source>
        <dbReference type="Proteomes" id="UP000887567"/>
    </source>
</evidence>
<keyword evidence="9" id="KW-0788">Thiol protease</keyword>
<dbReference type="RefSeq" id="XP_020901403.1">
    <property type="nucleotide sequence ID" value="XM_021045744.2"/>
</dbReference>
<reference evidence="16" key="1">
    <citation type="submission" date="2022-11" db="UniProtKB">
        <authorList>
            <consortium name="EnsemblMetazoa"/>
        </authorList>
    </citation>
    <scope>IDENTIFICATION</scope>
</reference>
<proteinExistence type="inferred from homology"/>
<dbReference type="OrthoDB" id="289038at2759"/>
<evidence type="ECO:0000256" key="9">
    <source>
        <dbReference type="ARBA" id="ARBA00022807"/>
    </source>
</evidence>
<dbReference type="PROSITE" id="PS00972">
    <property type="entry name" value="USP_1"/>
    <property type="match status" value="1"/>
</dbReference>
<dbReference type="InterPro" id="IPR038765">
    <property type="entry name" value="Papain-like_cys_pep_sf"/>
</dbReference>
<evidence type="ECO:0000256" key="12">
    <source>
        <dbReference type="ARBA" id="ARBA00031508"/>
    </source>
</evidence>
<dbReference type="GO" id="GO:0005829">
    <property type="term" value="C:cytosol"/>
    <property type="evidence" value="ECO:0007669"/>
    <property type="project" value="TreeGrafter"/>
</dbReference>
<dbReference type="KEGG" id="epa:110239977"/>
<dbReference type="EC" id="3.4.19.12" evidence="4"/>
<evidence type="ECO:0000256" key="10">
    <source>
        <dbReference type="ARBA" id="ARBA00023242"/>
    </source>
</evidence>
<comment type="subcellular location">
    <subcellularLocation>
        <location evidence="2">Nucleus</location>
    </subcellularLocation>
</comment>
<evidence type="ECO:0000256" key="1">
    <source>
        <dbReference type="ARBA" id="ARBA00000707"/>
    </source>
</evidence>
<dbReference type="PANTHER" id="PTHR24006:SF644">
    <property type="entry name" value="UBIQUITIN CARBOXYL-TERMINAL HYDROLASE 7"/>
    <property type="match status" value="1"/>
</dbReference>
<dbReference type="GeneID" id="110239977"/>
<dbReference type="InterPro" id="IPR029346">
    <property type="entry name" value="USP_C"/>
</dbReference>
<evidence type="ECO:0000259" key="14">
    <source>
        <dbReference type="PROSITE" id="PS50144"/>
    </source>
</evidence>
<dbReference type="SUPFAM" id="SSF54001">
    <property type="entry name" value="Cysteine proteinases"/>
    <property type="match status" value="1"/>
</dbReference>
<dbReference type="GO" id="GO:0004843">
    <property type="term" value="F:cysteine-type deubiquitinase activity"/>
    <property type="evidence" value="ECO:0007669"/>
    <property type="project" value="UniProtKB-EC"/>
</dbReference>
<dbReference type="SMART" id="SM00061">
    <property type="entry name" value="MATH"/>
    <property type="match status" value="1"/>
</dbReference>
<dbReference type="PROSITE" id="PS50144">
    <property type="entry name" value="MATH"/>
    <property type="match status" value="1"/>
</dbReference>
<dbReference type="GO" id="GO:0031647">
    <property type="term" value="P:regulation of protein stability"/>
    <property type="evidence" value="ECO:0007669"/>
    <property type="project" value="TreeGrafter"/>
</dbReference>
<dbReference type="Proteomes" id="UP000887567">
    <property type="component" value="Unplaced"/>
</dbReference>
<keyword evidence="17" id="KW-1185">Reference proteome</keyword>
<evidence type="ECO:0000259" key="15">
    <source>
        <dbReference type="PROSITE" id="PS50235"/>
    </source>
</evidence>
<evidence type="ECO:0000256" key="7">
    <source>
        <dbReference type="ARBA" id="ARBA00022786"/>
    </source>
</evidence>
<keyword evidence="10" id="KW-0539">Nucleus</keyword>
<dbReference type="InterPro" id="IPR028889">
    <property type="entry name" value="USP"/>
</dbReference>
<evidence type="ECO:0000256" key="11">
    <source>
        <dbReference type="ARBA" id="ARBA00031500"/>
    </source>
</evidence>
<dbReference type="FunFam" id="2.60.210.10:FF:000006">
    <property type="entry name" value="Ubiquitin carboxyl-terminal hydrolase 7"/>
    <property type="match status" value="1"/>
</dbReference>
<feature type="region of interest" description="Disordered" evidence="13">
    <location>
        <begin position="1"/>
        <end position="39"/>
    </location>
</feature>
<dbReference type="InterPro" id="IPR001394">
    <property type="entry name" value="Peptidase_C19_UCH"/>
</dbReference>
<evidence type="ECO:0000256" key="3">
    <source>
        <dbReference type="ARBA" id="ARBA00009085"/>
    </source>
</evidence>
<dbReference type="PROSITE" id="PS50235">
    <property type="entry name" value="USP_3"/>
    <property type="match status" value="1"/>
</dbReference>
<evidence type="ECO:0000256" key="6">
    <source>
        <dbReference type="ARBA" id="ARBA00022670"/>
    </source>
</evidence>
<dbReference type="OMA" id="HTAHHRF"/>
<evidence type="ECO:0000256" key="13">
    <source>
        <dbReference type="SAM" id="MobiDB-lite"/>
    </source>
</evidence>
<comment type="similarity">
    <text evidence="3">Belongs to the peptidase C19 family.</text>
</comment>
<protein>
    <recommendedName>
        <fullName evidence="5">Ubiquitin carboxyl-terminal hydrolase 7</fullName>
        <ecNumber evidence="4">3.4.19.12</ecNumber>
    </recommendedName>
    <alternativeName>
        <fullName evidence="12">Ubiquitin thioesterase 7</fullName>
    </alternativeName>
    <alternativeName>
        <fullName evidence="11">Ubiquitin-specific-processing protease 7</fullName>
    </alternativeName>
</protein>
<dbReference type="InterPro" id="IPR002083">
    <property type="entry name" value="MATH/TRAF_dom"/>
</dbReference>
<name>A0A913XA29_EXADI</name>
<sequence>MMNTDDNASEPEDMDTKDEDTIEANMVTNGSNSPKDNDDVQMEEDTARAEGFITFTVQQFSKLDKHTLSEPIYVRNLPWRIMLMPRTSSHAHERVKSLGFFLQCDPKLDTLSWSCQASAKLTLKNHLDEKEDFSRKISHLFYAKENDWGFSHFVAWNDILDPNKGFINKDSITVEVHVNADAPHGVAWDSKKHTGYVGLKNQGATCYMNSLLQTLYFTSAILQAVFQMPTENDDTNRSVAYALQRVFYELMHSDKAVGTKKLTKSFGWETLDSFMQHDVQELCRVLLDNMESKMKGTCVEGIIPELLEGKIFSYIKCTKVDYVSTRSEPFYDIQLNVKGKKNIYESFKEYIEVELLSGDNKYDAGEHGLQEAKKGVIFKKFPPVLHLQLMRFQYDPQTDANIKINDRYEFYEKIDLDEYLQEPEDSPATYTLHAVLVHSGDNHGGHYVVYINPKGDGRWCKFDDDVVSLATKHEAINNNYGGYEDDIVVKHCTNAYMLVYIRDCDMKKILNPVKEEDIPDSLVQRLQEEKRLELQRRKERTEAHLYINVEVITEDQFCGHQGPDLFDFEKIRSKLFKVLKSLKIHEVLQVIADGLGYPVDQIRPWPLQQRSNGTTRPSIIDLEGCMEKTVGSAVEASSWVLFIETVDPENGHIALPSYNKRTDVLLFFKYFDPIQKTISSVGHLYLPFTTKFTDMLPYLCQQAGLPLDTPLKLFEEVKMYYAEQIKDLNDTIEGGVDELTDGDIICFQRADLQSSTNVIEYFRDLHNQVEVLFCDKNNLQDPGFTIVLSKRMNYMEVAKAVAAHLEVDPLNIQFFKVQIYRDAPGNPLPCTYDGTLRDLLIYYKPRGPKKLYYQCLSIPVNQLEFKRQFKCTFLVSETREEQELVLWPNKNALVSDLLEEAAEHMEQSANIVDNLRLLEIISAKVFNTIAHDTPLEEIVNQGQRSFRIEEIPKDQRSLKTNEILVGVAHFNKEIYQTFGTPFLVRVSDGESISSLRDRVKSKLDLQDKEFDKVKFAIINMGRANYLPEEADHVISIKDFQPHFTSNTQPVSKPWLGLDHANKAPKRSRYSYLERPIKIHN</sequence>
<dbReference type="InterPro" id="IPR008974">
    <property type="entry name" value="TRAF-like"/>
</dbReference>
<dbReference type="InterPro" id="IPR050164">
    <property type="entry name" value="Peptidase_C19"/>
</dbReference>
<feature type="compositionally biased region" description="Acidic residues" evidence="13">
    <location>
        <begin position="7"/>
        <end position="22"/>
    </location>
</feature>
<keyword evidence="8" id="KW-0378">Hydrolase</keyword>
<keyword evidence="7" id="KW-0833">Ubl conjugation pathway</keyword>
<dbReference type="Gene3D" id="3.10.20.90">
    <property type="entry name" value="Phosphatidylinositol 3-kinase Catalytic Subunit, Chain A, domain 1"/>
    <property type="match status" value="2"/>
</dbReference>
<feature type="domain" description="MATH" evidence="14">
    <location>
        <begin position="50"/>
        <end position="178"/>
    </location>
</feature>
<dbReference type="GO" id="GO:0016579">
    <property type="term" value="P:protein deubiquitination"/>
    <property type="evidence" value="ECO:0007669"/>
    <property type="project" value="InterPro"/>
</dbReference>
<dbReference type="SUPFAM" id="SSF49599">
    <property type="entry name" value="TRAF domain-like"/>
    <property type="match status" value="1"/>
</dbReference>
<dbReference type="GO" id="GO:0005634">
    <property type="term" value="C:nucleus"/>
    <property type="evidence" value="ECO:0007669"/>
    <property type="project" value="UniProtKB-SubCell"/>
</dbReference>
<dbReference type="Pfam" id="PF14533">
    <property type="entry name" value="USP7_C2"/>
    <property type="match status" value="1"/>
</dbReference>
<feature type="domain" description="USP" evidence="15">
    <location>
        <begin position="197"/>
        <end position="503"/>
    </location>
</feature>
<dbReference type="PANTHER" id="PTHR24006">
    <property type="entry name" value="UBIQUITIN CARBOXYL-TERMINAL HYDROLASE"/>
    <property type="match status" value="1"/>
</dbReference>
<dbReference type="Pfam" id="PF12436">
    <property type="entry name" value="USP7_ICP0_bdg"/>
    <property type="match status" value="1"/>
</dbReference>
<evidence type="ECO:0000313" key="16">
    <source>
        <dbReference type="EnsemblMetazoa" id="XP_020901403.1"/>
    </source>
</evidence>